<protein>
    <recommendedName>
        <fullName evidence="5">WxL domain-containing protein</fullName>
    </recommendedName>
</protein>
<proteinExistence type="predicted"/>
<sequence length="190" mass="19851">MKKKILSGFLTLVAMMTISTGSVFAQDLIKSTPSRADDVTAGEDVTQGKKTEYAEPESISDTTYESDKVVYIYATETSNVVISLPKTLIMGETTTPGIYSGECAVGISGDIAGSQNVVVTPEVTDSIAETGGKQSNLITTVTINDGDSLTVTANELLEGPVNATTRIVTSGVTSGTWKGALTFHVSVTNN</sequence>
<feature type="region of interest" description="Disordered" evidence="1">
    <location>
        <begin position="35"/>
        <end position="59"/>
    </location>
</feature>
<gene>
    <name evidence="3" type="ORF">LKD47_09530</name>
</gene>
<evidence type="ECO:0000256" key="1">
    <source>
        <dbReference type="SAM" id="MobiDB-lite"/>
    </source>
</evidence>
<evidence type="ECO:0000256" key="2">
    <source>
        <dbReference type="SAM" id="SignalP"/>
    </source>
</evidence>
<keyword evidence="2" id="KW-0732">Signal</keyword>
<organism evidence="3 4">
    <name type="scientific">Roseburia amylophila</name>
    <dbReference type="NCBI Taxonomy" id="2981794"/>
    <lineage>
        <taxon>Bacteria</taxon>
        <taxon>Bacillati</taxon>
        <taxon>Bacillota</taxon>
        <taxon>Clostridia</taxon>
        <taxon>Lachnospirales</taxon>
        <taxon>Lachnospiraceae</taxon>
        <taxon>Roseburia</taxon>
    </lineage>
</organism>
<feature type="signal peptide" evidence="2">
    <location>
        <begin position="1"/>
        <end position="25"/>
    </location>
</feature>
<dbReference type="AlphaFoldDB" id="A0AAW4WK80"/>
<feature type="chain" id="PRO_5043632984" description="WxL domain-containing protein" evidence="2">
    <location>
        <begin position="26"/>
        <end position="190"/>
    </location>
</feature>
<name>A0AAW4WK80_9FIRM</name>
<evidence type="ECO:0000313" key="3">
    <source>
        <dbReference type="EMBL" id="MCC2242535.1"/>
    </source>
</evidence>
<comment type="caution">
    <text evidence="3">The sequence shown here is derived from an EMBL/GenBank/DDBJ whole genome shotgun (WGS) entry which is preliminary data.</text>
</comment>
<evidence type="ECO:0008006" key="5">
    <source>
        <dbReference type="Google" id="ProtNLM"/>
    </source>
</evidence>
<reference evidence="3" key="1">
    <citation type="submission" date="2021-10" db="EMBL/GenBank/DDBJ databases">
        <title>Anaerobic single-cell dispensing facilitates the cultivation of human gut bacteria.</title>
        <authorList>
            <person name="Afrizal A."/>
        </authorList>
    </citation>
    <scope>NUCLEOTIDE SEQUENCE</scope>
    <source>
        <strain evidence="3">CLA-AA-H204</strain>
    </source>
</reference>
<dbReference type="EMBL" id="JAJEQW010000010">
    <property type="protein sequence ID" value="MCC2242535.1"/>
    <property type="molecule type" value="Genomic_DNA"/>
</dbReference>
<dbReference type="Proteomes" id="UP001198893">
    <property type="component" value="Unassembled WGS sequence"/>
</dbReference>
<evidence type="ECO:0000313" key="4">
    <source>
        <dbReference type="Proteomes" id="UP001198893"/>
    </source>
</evidence>
<accession>A0AAW4WK80</accession>
<dbReference type="RefSeq" id="WP_118639386.1">
    <property type="nucleotide sequence ID" value="NZ_JAJEQW010000010.1"/>
</dbReference>